<dbReference type="GO" id="GO:0016020">
    <property type="term" value="C:membrane"/>
    <property type="evidence" value="ECO:0007669"/>
    <property type="project" value="UniProtKB-SubCell"/>
</dbReference>
<feature type="transmembrane region" description="Helical" evidence="5">
    <location>
        <begin position="212"/>
        <end position="231"/>
    </location>
</feature>
<dbReference type="PANTHER" id="PTHR10924">
    <property type="entry name" value="MAJOR FACILITATOR SUPERFAMILY PROTEIN-RELATED"/>
    <property type="match status" value="1"/>
</dbReference>
<keyword evidence="2 5" id="KW-0812">Transmembrane</keyword>
<dbReference type="InterPro" id="IPR011701">
    <property type="entry name" value="MFS"/>
</dbReference>
<feature type="transmembrane region" description="Helical" evidence="5">
    <location>
        <begin position="237"/>
        <end position="259"/>
    </location>
</feature>
<dbReference type="AlphaFoldDB" id="A0A078B1T0"/>
<reference evidence="6 7" key="1">
    <citation type="submission" date="2014-06" db="EMBL/GenBank/DDBJ databases">
        <authorList>
            <person name="Swart Estienne"/>
        </authorList>
    </citation>
    <scope>NUCLEOTIDE SEQUENCE [LARGE SCALE GENOMIC DNA]</scope>
    <source>
        <strain evidence="6 7">130c</strain>
    </source>
</reference>
<evidence type="ECO:0000256" key="2">
    <source>
        <dbReference type="ARBA" id="ARBA00022692"/>
    </source>
</evidence>
<feature type="transmembrane region" description="Helical" evidence="5">
    <location>
        <begin position="305"/>
        <end position="325"/>
    </location>
</feature>
<dbReference type="InterPro" id="IPR036259">
    <property type="entry name" value="MFS_trans_sf"/>
</dbReference>
<feature type="transmembrane region" description="Helical" evidence="5">
    <location>
        <begin position="280"/>
        <end position="299"/>
    </location>
</feature>
<dbReference type="Proteomes" id="UP000039865">
    <property type="component" value="Unassembled WGS sequence"/>
</dbReference>
<organism evidence="6 7">
    <name type="scientific">Stylonychia lemnae</name>
    <name type="common">Ciliate</name>
    <dbReference type="NCBI Taxonomy" id="5949"/>
    <lineage>
        <taxon>Eukaryota</taxon>
        <taxon>Sar</taxon>
        <taxon>Alveolata</taxon>
        <taxon>Ciliophora</taxon>
        <taxon>Intramacronucleata</taxon>
        <taxon>Spirotrichea</taxon>
        <taxon>Stichotrichia</taxon>
        <taxon>Sporadotrichida</taxon>
        <taxon>Oxytrichidae</taxon>
        <taxon>Stylonychinae</taxon>
        <taxon>Stylonychia</taxon>
    </lineage>
</organism>
<evidence type="ECO:0000256" key="1">
    <source>
        <dbReference type="ARBA" id="ARBA00004141"/>
    </source>
</evidence>
<dbReference type="OMA" id="PRRYWIL"/>
<comment type="subcellular location">
    <subcellularLocation>
        <location evidence="1">Membrane</location>
        <topology evidence="1">Multi-pass membrane protein</topology>
    </subcellularLocation>
</comment>
<dbReference type="OrthoDB" id="312103at2759"/>
<feature type="transmembrane region" description="Helical" evidence="5">
    <location>
        <begin position="20"/>
        <end position="37"/>
    </location>
</feature>
<feature type="transmembrane region" description="Helical" evidence="5">
    <location>
        <begin position="83"/>
        <end position="100"/>
    </location>
</feature>
<keyword evidence="4 5" id="KW-0472">Membrane</keyword>
<dbReference type="EMBL" id="CCKQ01016587">
    <property type="protein sequence ID" value="CDW88459.1"/>
    <property type="molecule type" value="Genomic_DNA"/>
</dbReference>
<evidence type="ECO:0000256" key="3">
    <source>
        <dbReference type="ARBA" id="ARBA00022989"/>
    </source>
</evidence>
<dbReference type="Pfam" id="PF07690">
    <property type="entry name" value="MFS_1"/>
    <property type="match status" value="1"/>
</dbReference>
<keyword evidence="7" id="KW-1185">Reference proteome</keyword>
<dbReference type="SUPFAM" id="SSF103473">
    <property type="entry name" value="MFS general substrate transporter"/>
    <property type="match status" value="1"/>
</dbReference>
<proteinExistence type="predicted"/>
<dbReference type="GO" id="GO:0022857">
    <property type="term" value="F:transmembrane transporter activity"/>
    <property type="evidence" value="ECO:0007669"/>
    <property type="project" value="InterPro"/>
</dbReference>
<dbReference type="PANTHER" id="PTHR10924:SF6">
    <property type="entry name" value="SOLUTE CARRIER FAMILY 49 MEMBER A3"/>
    <property type="match status" value="1"/>
</dbReference>
<dbReference type="Gene3D" id="1.20.1250.20">
    <property type="entry name" value="MFS general substrate transporter like domains"/>
    <property type="match status" value="1"/>
</dbReference>
<dbReference type="InParanoid" id="A0A078B1T0"/>
<gene>
    <name evidence="6" type="primary">Contig8994.g9616</name>
    <name evidence="6" type="ORF">STYLEM_17580</name>
</gene>
<accession>A0A078B1T0</accession>
<keyword evidence="3 5" id="KW-1133">Transmembrane helix</keyword>
<evidence type="ECO:0000313" key="7">
    <source>
        <dbReference type="Proteomes" id="UP000039865"/>
    </source>
</evidence>
<dbReference type="InterPro" id="IPR049680">
    <property type="entry name" value="FLVCR1-2_SLC49-like"/>
</dbReference>
<evidence type="ECO:0000256" key="4">
    <source>
        <dbReference type="ARBA" id="ARBA00023136"/>
    </source>
</evidence>
<protein>
    <submittedName>
        <fullName evidence="6">Major facilitator superfamily protein</fullName>
    </submittedName>
</protein>
<sequence>MVAFIFMNFPSVAALDKRGLRFGLVIGSLLTAIGCWFRCFLNYSFWFAIVGQTIMAIAQPFLINAPGKVSGNWFGEKERIYTTAIGVNANILGNSLGYFLPSLFVKNSDLQDPESAKTHVFQTVLVTAIISTVVLIPILLSFQDKPPTPASYDQQDANLTTLKKDFVDLMKNKGFMLASLSNGMNITYFNGIGTVLAQMANIYGFSDIEASYLGTAYQVVGILAFILSYFALISGNYAFLMTAICLTGYFNLSIMAVAFEQGIELSYPIGEATSGGIFNILNNIFGFILILILTPILNNNEKKDVLISFIILGSCLVAAFIFMAVGKFELKRTQYYEAQKDLKSQAQSDLKHQSYSQKGFGFSSEIISEEPFQTSSQGMKQ</sequence>
<evidence type="ECO:0000313" key="6">
    <source>
        <dbReference type="EMBL" id="CDW88459.1"/>
    </source>
</evidence>
<feature type="transmembrane region" description="Helical" evidence="5">
    <location>
        <begin position="186"/>
        <end position="205"/>
    </location>
</feature>
<feature type="transmembrane region" description="Helical" evidence="5">
    <location>
        <begin position="44"/>
        <end position="63"/>
    </location>
</feature>
<name>A0A078B1T0_STYLE</name>
<feature type="transmembrane region" description="Helical" evidence="5">
    <location>
        <begin position="120"/>
        <end position="142"/>
    </location>
</feature>
<evidence type="ECO:0000256" key="5">
    <source>
        <dbReference type="SAM" id="Phobius"/>
    </source>
</evidence>